<organism evidence="8 9">
    <name type="scientific">Shewanella denitrificans (strain OS217 / ATCC BAA-1090 / DSM 15013)</name>
    <dbReference type="NCBI Taxonomy" id="318161"/>
    <lineage>
        <taxon>Bacteria</taxon>
        <taxon>Pseudomonadati</taxon>
        <taxon>Pseudomonadota</taxon>
        <taxon>Gammaproteobacteria</taxon>
        <taxon>Alteromonadales</taxon>
        <taxon>Shewanellaceae</taxon>
        <taxon>Shewanella</taxon>
    </lineage>
</organism>
<feature type="domain" description="PhoH-like protein" evidence="7">
    <location>
        <begin position="125"/>
        <end position="328"/>
    </location>
</feature>
<protein>
    <recommendedName>
        <fullName evidence="6">PhoH-like protein</fullName>
    </recommendedName>
</protein>
<evidence type="ECO:0000256" key="3">
    <source>
        <dbReference type="ARBA" id="ARBA00022490"/>
    </source>
</evidence>
<evidence type="ECO:0000313" key="9">
    <source>
        <dbReference type="Proteomes" id="UP000001982"/>
    </source>
</evidence>
<dbReference type="AlphaFoldDB" id="Q12R23"/>
<evidence type="ECO:0000313" key="8">
    <source>
        <dbReference type="EMBL" id="ABE54103.1"/>
    </source>
</evidence>
<evidence type="ECO:0000256" key="6">
    <source>
        <dbReference type="ARBA" id="ARBA00039970"/>
    </source>
</evidence>
<dbReference type="GO" id="GO:0005524">
    <property type="term" value="F:ATP binding"/>
    <property type="evidence" value="ECO:0007669"/>
    <property type="project" value="UniProtKB-KW"/>
</dbReference>
<evidence type="ECO:0000256" key="5">
    <source>
        <dbReference type="ARBA" id="ARBA00022840"/>
    </source>
</evidence>
<dbReference type="eggNOG" id="COG1702">
    <property type="taxonomic scope" value="Bacteria"/>
</dbReference>
<gene>
    <name evidence="8" type="ordered locus">Sden_0814</name>
</gene>
<dbReference type="FunFam" id="3.40.50.300:FF:000013">
    <property type="entry name" value="PhoH family ATPase"/>
    <property type="match status" value="1"/>
</dbReference>
<comment type="similarity">
    <text evidence="2">Belongs to the PhoH family.</text>
</comment>
<dbReference type="EMBL" id="CP000302">
    <property type="protein sequence ID" value="ABE54103.1"/>
    <property type="molecule type" value="Genomic_DNA"/>
</dbReference>
<dbReference type="STRING" id="318161.Sden_0814"/>
<proteinExistence type="inferred from homology"/>
<keyword evidence="4" id="KW-0547">Nucleotide-binding</keyword>
<evidence type="ECO:0000256" key="2">
    <source>
        <dbReference type="ARBA" id="ARBA00010393"/>
    </source>
</evidence>
<sequence length="365" mass="41197">MKPVLESYLSTKVTTMNLYLEPSDTRRLASLCGPFDDNVKQMERRLGVEIIHKNNHFTIVGLPRNALNANNLLKQLYIETQTVKGSTPDLEPEMVHLAIQEAVSLEADDGIDDLGLNIKTKRGVIKPRTPNQSLYMHNISRHDISFGIGPAGTGKTYLAVAAAVDAYERQEVRRILLTRPAVEAGEKLGFLPGDLSQKVDPYLRPLYDALFEMMGFEKVEKLIERGVIEVAPLAYMRGRTLNDAFIILDESQNTTVEQMKMFLTRIGFNSRTVITGDITQIDLPRSQKSGLRHAIEVLSQVPDISFNFFVAQDVVRHPIVAKIVEAYEAFEQQEQIIKAEKEANYKFQQQRLQAQTTQENPSHES</sequence>
<dbReference type="Proteomes" id="UP000001982">
    <property type="component" value="Chromosome"/>
</dbReference>
<dbReference type="InterPro" id="IPR051451">
    <property type="entry name" value="PhoH2-like"/>
</dbReference>
<dbReference type="PANTHER" id="PTHR30473:SF1">
    <property type="entry name" value="PHOH-LIKE PROTEIN"/>
    <property type="match status" value="1"/>
</dbReference>
<dbReference type="Gene3D" id="3.40.50.300">
    <property type="entry name" value="P-loop containing nucleotide triphosphate hydrolases"/>
    <property type="match status" value="1"/>
</dbReference>
<dbReference type="SUPFAM" id="SSF52540">
    <property type="entry name" value="P-loop containing nucleoside triphosphate hydrolases"/>
    <property type="match status" value="1"/>
</dbReference>
<keyword evidence="3" id="KW-0963">Cytoplasm</keyword>
<dbReference type="GO" id="GO:0005829">
    <property type="term" value="C:cytosol"/>
    <property type="evidence" value="ECO:0007669"/>
    <property type="project" value="TreeGrafter"/>
</dbReference>
<comment type="subcellular location">
    <subcellularLocation>
        <location evidence="1">Cytoplasm</location>
    </subcellularLocation>
</comment>
<accession>Q12R23</accession>
<evidence type="ECO:0000256" key="4">
    <source>
        <dbReference type="ARBA" id="ARBA00022741"/>
    </source>
</evidence>
<evidence type="ECO:0000259" key="7">
    <source>
        <dbReference type="Pfam" id="PF02562"/>
    </source>
</evidence>
<dbReference type="HOGENOM" id="CLU_051654_0_1_6"/>
<dbReference type="KEGG" id="sdn:Sden_0814"/>
<keyword evidence="9" id="KW-1185">Reference proteome</keyword>
<keyword evidence="5" id="KW-0067">ATP-binding</keyword>
<dbReference type="PANTHER" id="PTHR30473">
    <property type="entry name" value="PROTEIN PHOH"/>
    <property type="match status" value="1"/>
</dbReference>
<dbReference type="Pfam" id="PF02562">
    <property type="entry name" value="PhoH"/>
    <property type="match status" value="1"/>
</dbReference>
<reference evidence="8 9" key="1">
    <citation type="submission" date="2006-03" db="EMBL/GenBank/DDBJ databases">
        <title>Complete sequence of Shewanella denitrificans OS217.</title>
        <authorList>
            <consortium name="US DOE Joint Genome Institute"/>
            <person name="Copeland A."/>
            <person name="Lucas S."/>
            <person name="Lapidus A."/>
            <person name="Barry K."/>
            <person name="Detter J.C."/>
            <person name="Glavina del Rio T."/>
            <person name="Hammon N."/>
            <person name="Israni S."/>
            <person name="Dalin E."/>
            <person name="Tice H."/>
            <person name="Pitluck S."/>
            <person name="Brettin T."/>
            <person name="Bruce D."/>
            <person name="Han C."/>
            <person name="Tapia R."/>
            <person name="Gilna P."/>
            <person name="Kiss H."/>
            <person name="Schmutz J."/>
            <person name="Larimer F."/>
            <person name="Land M."/>
            <person name="Hauser L."/>
            <person name="Kyrpides N."/>
            <person name="Lykidis A."/>
            <person name="Richardson P."/>
        </authorList>
    </citation>
    <scope>NUCLEOTIDE SEQUENCE [LARGE SCALE GENOMIC DNA]</scope>
    <source>
        <strain evidence="9">OS217 / ATCC BAA-1090 / DSM 15013</strain>
    </source>
</reference>
<dbReference type="InterPro" id="IPR003714">
    <property type="entry name" value="PhoH"/>
</dbReference>
<dbReference type="InterPro" id="IPR027417">
    <property type="entry name" value="P-loop_NTPase"/>
</dbReference>
<evidence type="ECO:0000256" key="1">
    <source>
        <dbReference type="ARBA" id="ARBA00004496"/>
    </source>
</evidence>
<name>Q12R23_SHEDO</name>